<comment type="caution">
    <text evidence="8">The sequence shown here is derived from an EMBL/GenBank/DDBJ whole genome shotgun (WGS) entry which is preliminary data.</text>
</comment>
<feature type="site" description="Important for catalytic activity, responsible for pKa modulation of the active site Glu and correct orientation of both the proton donor and substrate" evidence="5">
    <location>
        <position position="128"/>
    </location>
</feature>
<dbReference type="CDD" id="cd09000">
    <property type="entry name" value="GH43_SXA-like"/>
    <property type="match status" value="1"/>
</dbReference>
<dbReference type="Pfam" id="PF17851">
    <property type="entry name" value="GH43_C2"/>
    <property type="match status" value="1"/>
</dbReference>
<feature type="active site" description="Proton donor" evidence="4">
    <location>
        <position position="185"/>
    </location>
</feature>
<dbReference type="GO" id="GO:0004553">
    <property type="term" value="F:hydrolase activity, hydrolyzing O-glycosyl compounds"/>
    <property type="evidence" value="ECO:0007669"/>
    <property type="project" value="InterPro"/>
</dbReference>
<dbReference type="InterPro" id="IPR051795">
    <property type="entry name" value="Glycosyl_Hydrlase_43"/>
</dbReference>
<dbReference type="Gene3D" id="2.60.120.200">
    <property type="match status" value="1"/>
</dbReference>
<evidence type="ECO:0000256" key="6">
    <source>
        <dbReference type="RuleBase" id="RU361187"/>
    </source>
</evidence>
<sequence>MGTIKNPILPGFHPDPSIIRVGDDYYLATSTFEWFPGVCIYHSKDLQNWELINRALTKVSQLDMKGNDASGGVFAPCLSYDGKMFYLIYTNVRTHWYEFMDCHNYLVTTPDIYGEWSEPVYLHSAGFDPSMFHDDDGRKWVSSIMRHYRDGRIQRIMLQEYDPGKKCLTGEMKEIWGGSGISVPEGPHIYKKDGYYYLLTAEGGTEYGHAETVARARNVDGPYEGAPDNPLLTARNRLDLPLQKAGHADLVSTENGEWYLVHLTGRPLPPYRRCILGRETAIQKVTWKNDWPYVVNGPEPSEEIEVSWEVEHRKPEKKEYVFTQEMVLPEFHSLRIPLKEAASLTARPGWLRLVGKDSPNSRFEQTLLMRRQEDFCFSFETAMEFSPISERQMAGILYFYDECDFYYLRITTDTEGKRIIDCMIMDHGKASYQGTQRLSGNGLVYLKVRVKNTEGSFSFSYDRKVWYNVGGVWDASKISDEYPEEGAYTGAMVGIGCHDMLYRSAKADFAFMEYCPEEV</sequence>
<evidence type="ECO:0000313" key="8">
    <source>
        <dbReference type="EMBL" id="MCC2189423.1"/>
    </source>
</evidence>
<evidence type="ECO:0000256" key="2">
    <source>
        <dbReference type="ARBA" id="ARBA00022801"/>
    </source>
</evidence>
<dbReference type="InterPro" id="IPR013320">
    <property type="entry name" value="ConA-like_dom_sf"/>
</dbReference>
<organism evidence="8 9">
    <name type="scientific">Fusicatenibacter faecihominis</name>
    <dbReference type="NCBI Taxonomy" id="2881276"/>
    <lineage>
        <taxon>Bacteria</taxon>
        <taxon>Bacillati</taxon>
        <taxon>Bacillota</taxon>
        <taxon>Clostridia</taxon>
        <taxon>Lachnospirales</taxon>
        <taxon>Lachnospiraceae</taxon>
        <taxon>Fusicatenibacter</taxon>
    </lineage>
</organism>
<dbReference type="InterPro" id="IPR041542">
    <property type="entry name" value="GH43_C2"/>
</dbReference>
<evidence type="ECO:0000313" key="9">
    <source>
        <dbReference type="Proteomes" id="UP001197875"/>
    </source>
</evidence>
<keyword evidence="2 6" id="KW-0378">Hydrolase</keyword>
<dbReference type="Gene3D" id="2.115.10.20">
    <property type="entry name" value="Glycosyl hydrolase domain, family 43"/>
    <property type="match status" value="1"/>
</dbReference>
<dbReference type="PANTHER" id="PTHR42812:SF12">
    <property type="entry name" value="BETA-XYLOSIDASE-RELATED"/>
    <property type="match status" value="1"/>
</dbReference>
<dbReference type="PANTHER" id="PTHR42812">
    <property type="entry name" value="BETA-XYLOSIDASE"/>
    <property type="match status" value="1"/>
</dbReference>
<name>A0AAE3DS82_9FIRM</name>
<evidence type="ECO:0000256" key="1">
    <source>
        <dbReference type="ARBA" id="ARBA00009865"/>
    </source>
</evidence>
<dbReference type="SUPFAM" id="SSF75005">
    <property type="entry name" value="Arabinanase/levansucrase/invertase"/>
    <property type="match status" value="1"/>
</dbReference>
<dbReference type="InterPro" id="IPR023296">
    <property type="entry name" value="Glyco_hydro_beta-prop_sf"/>
</dbReference>
<dbReference type="Pfam" id="PF04616">
    <property type="entry name" value="Glyco_hydro_43"/>
    <property type="match status" value="1"/>
</dbReference>
<gene>
    <name evidence="8" type="ORF">LKD71_06315</name>
</gene>
<dbReference type="Proteomes" id="UP001197875">
    <property type="component" value="Unassembled WGS sequence"/>
</dbReference>
<dbReference type="AlphaFoldDB" id="A0AAE3DS82"/>
<accession>A0AAE3DS82</accession>
<evidence type="ECO:0000256" key="5">
    <source>
        <dbReference type="PIRSR" id="PIRSR606710-2"/>
    </source>
</evidence>
<keyword evidence="3 6" id="KW-0326">Glycosidase</keyword>
<dbReference type="EMBL" id="JAJEPR010000007">
    <property type="protein sequence ID" value="MCC2189423.1"/>
    <property type="molecule type" value="Genomic_DNA"/>
</dbReference>
<dbReference type="GO" id="GO:0005975">
    <property type="term" value="P:carbohydrate metabolic process"/>
    <property type="evidence" value="ECO:0007669"/>
    <property type="project" value="InterPro"/>
</dbReference>
<evidence type="ECO:0000259" key="7">
    <source>
        <dbReference type="Pfam" id="PF17851"/>
    </source>
</evidence>
<proteinExistence type="inferred from homology"/>
<feature type="active site" description="Proton acceptor" evidence="4">
    <location>
        <position position="15"/>
    </location>
</feature>
<dbReference type="RefSeq" id="WP_227614772.1">
    <property type="nucleotide sequence ID" value="NZ_JAJEPR010000007.1"/>
</dbReference>
<dbReference type="InterPro" id="IPR006710">
    <property type="entry name" value="Glyco_hydro_43"/>
</dbReference>
<keyword evidence="9" id="KW-1185">Reference proteome</keyword>
<comment type="similarity">
    <text evidence="1 6">Belongs to the glycosyl hydrolase 43 family.</text>
</comment>
<evidence type="ECO:0000256" key="4">
    <source>
        <dbReference type="PIRSR" id="PIRSR606710-1"/>
    </source>
</evidence>
<protein>
    <submittedName>
        <fullName evidence="8">Glycoside hydrolase family 43 protein</fullName>
    </submittedName>
</protein>
<feature type="domain" description="Beta-xylosidase C-terminal Concanavalin A-like" evidence="7">
    <location>
        <begin position="322"/>
        <end position="514"/>
    </location>
</feature>
<evidence type="ECO:0000256" key="3">
    <source>
        <dbReference type="ARBA" id="ARBA00023295"/>
    </source>
</evidence>
<reference evidence="8 9" key="1">
    <citation type="submission" date="2021-10" db="EMBL/GenBank/DDBJ databases">
        <title>Anaerobic single-cell dispensing facilitates the cultivation of human gut bacteria.</title>
        <authorList>
            <person name="Afrizal A."/>
        </authorList>
    </citation>
    <scope>NUCLEOTIDE SEQUENCE [LARGE SCALE GENOMIC DNA]</scope>
    <source>
        <strain evidence="8 9">CLA-AA-H277</strain>
    </source>
</reference>
<dbReference type="SUPFAM" id="SSF49899">
    <property type="entry name" value="Concanavalin A-like lectins/glucanases"/>
    <property type="match status" value="1"/>
</dbReference>